<dbReference type="Pfam" id="PF00646">
    <property type="entry name" value="F-box"/>
    <property type="match status" value="1"/>
</dbReference>
<comment type="caution">
    <text evidence="2">The sequence shown here is derived from an EMBL/GenBank/DDBJ whole genome shotgun (WGS) entry which is preliminary data.</text>
</comment>
<proteinExistence type="predicted"/>
<evidence type="ECO:0000313" key="2">
    <source>
        <dbReference type="EMBL" id="KAK1678357.1"/>
    </source>
</evidence>
<dbReference type="EMBL" id="JAUUTY010000002">
    <property type="protein sequence ID" value="KAK1678357.1"/>
    <property type="molecule type" value="Genomic_DNA"/>
</dbReference>
<dbReference type="InterPro" id="IPR001810">
    <property type="entry name" value="F-box_dom"/>
</dbReference>
<dbReference type="Proteomes" id="UP001231189">
    <property type="component" value="Unassembled WGS sequence"/>
</dbReference>
<protein>
    <recommendedName>
        <fullName evidence="1">F-box domain-containing protein</fullName>
    </recommendedName>
</protein>
<feature type="domain" description="F-box" evidence="1">
    <location>
        <begin position="4"/>
        <end position="50"/>
    </location>
</feature>
<dbReference type="SMART" id="SM00256">
    <property type="entry name" value="FBOX"/>
    <property type="match status" value="1"/>
</dbReference>
<dbReference type="SUPFAM" id="SSF81383">
    <property type="entry name" value="F-box domain"/>
    <property type="match status" value="1"/>
</dbReference>
<evidence type="ECO:0000313" key="3">
    <source>
        <dbReference type="Proteomes" id="UP001231189"/>
    </source>
</evidence>
<keyword evidence="3" id="KW-1185">Reference proteome</keyword>
<evidence type="ECO:0000259" key="1">
    <source>
        <dbReference type="PROSITE" id="PS50181"/>
    </source>
</evidence>
<sequence length="290" mass="33035">MGSHPSVNDLPGELLAEILRRLPPRSLAACRSVCTLWRAVVDARGILLAVAHLVPRSLRGIFINYLRHHPLGRSHGFFSRAAGQPVDGGLSFVPGQTRRYCSVLDHRNGLLLYETKTAMYVCNPATRRWATLPTLPRLTPVHHPYSNYGRRMYLMFDPTVSLHYHVFFFSEVPKEPTKSPRIRRGGSHLSTAADYKHERNTLGSAEWPPYMYPVQVFSSRTSQWEDRQLVREGGAAVTVSDVRSDGSSPLSDRMRLRRHAVYWQESFYVHCDTGFVMRYGQIDAMVKCFC</sequence>
<name>A0AAD8TAI8_LOLMU</name>
<gene>
    <name evidence="2" type="ORF">QYE76_039205</name>
</gene>
<reference evidence="2" key="1">
    <citation type="submission" date="2023-07" db="EMBL/GenBank/DDBJ databases">
        <title>A chromosome-level genome assembly of Lolium multiflorum.</title>
        <authorList>
            <person name="Chen Y."/>
            <person name="Copetti D."/>
            <person name="Kolliker R."/>
            <person name="Studer B."/>
        </authorList>
    </citation>
    <scope>NUCLEOTIDE SEQUENCE</scope>
    <source>
        <strain evidence="2">02402/16</strain>
        <tissue evidence="2">Leaf</tissue>
    </source>
</reference>
<dbReference type="Gene3D" id="1.20.1280.50">
    <property type="match status" value="1"/>
</dbReference>
<dbReference type="PANTHER" id="PTHR34591:SF37">
    <property type="entry name" value="DUF295 DOMAIN-CONTAINING PROTEIN"/>
    <property type="match status" value="1"/>
</dbReference>
<accession>A0AAD8TAI8</accession>
<dbReference type="InterPro" id="IPR036047">
    <property type="entry name" value="F-box-like_dom_sf"/>
</dbReference>
<dbReference type="AlphaFoldDB" id="A0AAD8TAI8"/>
<dbReference type="PROSITE" id="PS50181">
    <property type="entry name" value="FBOX"/>
    <property type="match status" value="1"/>
</dbReference>
<organism evidence="2 3">
    <name type="scientific">Lolium multiflorum</name>
    <name type="common">Italian ryegrass</name>
    <name type="synonym">Lolium perenne subsp. multiflorum</name>
    <dbReference type="NCBI Taxonomy" id="4521"/>
    <lineage>
        <taxon>Eukaryota</taxon>
        <taxon>Viridiplantae</taxon>
        <taxon>Streptophyta</taxon>
        <taxon>Embryophyta</taxon>
        <taxon>Tracheophyta</taxon>
        <taxon>Spermatophyta</taxon>
        <taxon>Magnoliopsida</taxon>
        <taxon>Liliopsida</taxon>
        <taxon>Poales</taxon>
        <taxon>Poaceae</taxon>
        <taxon>BOP clade</taxon>
        <taxon>Pooideae</taxon>
        <taxon>Poodae</taxon>
        <taxon>Poeae</taxon>
        <taxon>Poeae Chloroplast Group 2 (Poeae type)</taxon>
        <taxon>Loliodinae</taxon>
        <taxon>Loliinae</taxon>
        <taxon>Lolium</taxon>
    </lineage>
</organism>
<dbReference type="PANTHER" id="PTHR34591">
    <property type="entry name" value="OS03G0653100 PROTEIN-RELATED"/>
    <property type="match status" value="1"/>
</dbReference>